<sequence>MEALQRNRACQKSMTAVLEAIQERIRANAMLQKKVRAVVKASKEVGAKPKEADMGVRTAGLDWPGRKKPKSRRTGCSRIFVALDGTGPEENPDIARTQPVRAVLAACAREQRWSEADKERLRGAVRLQVQEKWVTELMAALQREGREQGTGVSLSALHSGMAQMRQRPVTDDDITAALPTLDWENVMTKAKLVGKTAEDCQACWTADCAPGINRGPWTLDEDEQLKELVTKHEGHDWVSVAAELGTGRTAAACLMHYQRDLREERPEPSACESSGVVGTPVPDMESRPEPAQRRGPGRPPAQWRHKLGPVRKQLWTEEENLRLRYAVAAFGTTSWVHVAEVVGTRTDPQCRERWVNVLDPSVDQSPWTAEEDARLEALVRQLGAGKWAQLADEFNAGRPLKRTDDRLRKHYEALVTNKMIEPITTVPSPAAPPELQLTVADSNASRLIRRREAAQAREAKRKTAIVPREKITEISHSKRGRKPKQAKETAGIRKTGKSRLPPPLALSKAVPPPLEPGLSNVLRLVHAKKVQPTHVGRTGKPAAVVDGKSVHFMQRHVQPVIPVARPVTASQPPPVIAQANGHLGVGQIRGDQRTGARAKGAPRGPVAVRVSKPKLTLEERLAQRREKDRRRRAADRAEREAAEERNGTAAERVAARLGKEQERQEKRQRKEEERKRKEEARKRAREETRRRLQQERDEAQKKREAMKETLRREREEARAKRMREKEAEKEAKQRKKAEEDAATGAEGTGRKAAAHGGREETQVGRAKVQRPVSKKVRKDEGVGTATGKGAQKKGGRGARVGVRVGPAKKGAVQADGKAQRGATRGKKDAKKKAAVGRGARKGGDQRAEKRADGEAAEQARGSRAQGASPGGRSSQRLRAVGRPVTERSGNSGADDLERNATEGKRKKAGRKRAAEPEGSQGRPAKRGKVEEGTGTEEGTEVVRVTRSRQELVTSTRKRRREEGDEQQRGGTREGAEKGPGERRGKKGRVEGAKGNNETIVQAGEKKDGRKVKGKLDKNKEPGRMTRSTHMQDAARVTRSGERGTRRSERERGEGKKRDGGVGEVGPGKRDENGKKSVSPTRSLRRVSRDGGSAGEETGVDVREEKESKPRQRTSRLGSADIDEVSGTEGSECSEESEIDGRVCAPARSPEKRTRAKKTAADAEPGNDVTSPDGKLPGGRETRGRKGRAEAAVWGVPKVREREGELEAAGKRVPEQERSLRAGDKREGGGVPSGKKKRKRPPTQEGRAATLPSKDPRTGTRGAEKVRGKQAPPREAKSDQLVQDRSSTRKTRLTDTEPRRSLRNSKRNT</sequence>
<dbReference type="InterPro" id="IPR001005">
    <property type="entry name" value="SANT/Myb"/>
</dbReference>
<evidence type="ECO:0000256" key="1">
    <source>
        <dbReference type="ARBA" id="ARBA00023015"/>
    </source>
</evidence>
<keyword evidence="4" id="KW-0539">Nucleus</keyword>
<keyword evidence="9" id="KW-1185">Reference proteome</keyword>
<dbReference type="SUPFAM" id="SSF46689">
    <property type="entry name" value="Homeodomain-like"/>
    <property type="match status" value="3"/>
</dbReference>
<feature type="domain" description="HTH myb-type" evidence="7">
    <location>
        <begin position="310"/>
        <end position="362"/>
    </location>
</feature>
<evidence type="ECO:0000256" key="3">
    <source>
        <dbReference type="ARBA" id="ARBA00023163"/>
    </source>
</evidence>
<dbReference type="InterPro" id="IPR017930">
    <property type="entry name" value="Myb_dom"/>
</dbReference>
<dbReference type="GO" id="GO:0001006">
    <property type="term" value="F:RNA polymerase III type 3 promoter sequence-specific DNA binding"/>
    <property type="evidence" value="ECO:0000318"/>
    <property type="project" value="GO_Central"/>
</dbReference>
<feature type="compositionally biased region" description="Basic and acidic residues" evidence="5">
    <location>
        <begin position="1038"/>
        <end position="1074"/>
    </location>
</feature>
<evidence type="ECO:0000313" key="9">
    <source>
        <dbReference type="Proteomes" id="UP000054558"/>
    </source>
</evidence>
<feature type="compositionally biased region" description="Low complexity" evidence="5">
    <location>
        <begin position="799"/>
        <end position="808"/>
    </location>
</feature>
<dbReference type="GO" id="GO:0042796">
    <property type="term" value="P:snRNA transcription by RNA polymerase III"/>
    <property type="evidence" value="ECO:0000318"/>
    <property type="project" value="GO_Central"/>
</dbReference>
<feature type="compositionally biased region" description="Basic and acidic residues" evidence="5">
    <location>
        <begin position="960"/>
        <end position="991"/>
    </location>
</feature>
<feature type="region of interest" description="Disordered" evidence="5">
    <location>
        <begin position="264"/>
        <end position="304"/>
    </location>
</feature>
<dbReference type="PANTHER" id="PTHR46621:SF1">
    <property type="entry name" value="SNRNA-ACTIVATING PROTEIN COMPLEX SUBUNIT 4"/>
    <property type="match status" value="1"/>
</dbReference>
<feature type="region of interest" description="Disordered" evidence="5">
    <location>
        <begin position="586"/>
        <end position="1308"/>
    </location>
</feature>
<feature type="compositionally biased region" description="Basic and acidic residues" evidence="5">
    <location>
        <begin position="653"/>
        <end position="739"/>
    </location>
</feature>
<feature type="compositionally biased region" description="Basic and acidic residues" evidence="5">
    <location>
        <begin position="467"/>
        <end position="476"/>
    </location>
</feature>
<evidence type="ECO:0000313" key="8">
    <source>
        <dbReference type="EMBL" id="GAQ89019.1"/>
    </source>
</evidence>
<dbReference type="GO" id="GO:0019185">
    <property type="term" value="C:snRNA-activating protein complex"/>
    <property type="evidence" value="ECO:0000318"/>
    <property type="project" value="GO_Central"/>
</dbReference>
<gene>
    <name evidence="8" type="ORF">KFL_004800040</name>
</gene>
<evidence type="ECO:0000259" key="6">
    <source>
        <dbReference type="PROSITE" id="PS50090"/>
    </source>
</evidence>
<protein>
    <submittedName>
        <fullName evidence="8">Uncharacterized protein</fullName>
    </submittedName>
</protein>
<feature type="region of interest" description="Disordered" evidence="5">
    <location>
        <begin position="453"/>
        <end position="512"/>
    </location>
</feature>
<feature type="compositionally biased region" description="Basic and acidic residues" evidence="5">
    <location>
        <begin position="615"/>
        <end position="626"/>
    </location>
</feature>
<dbReference type="PROSITE" id="PS50090">
    <property type="entry name" value="MYB_LIKE"/>
    <property type="match status" value="3"/>
</dbReference>
<feature type="compositionally biased region" description="Basic and acidic residues" evidence="5">
    <location>
        <begin position="841"/>
        <end position="853"/>
    </location>
</feature>
<feature type="compositionally biased region" description="Acidic residues" evidence="5">
    <location>
        <begin position="1120"/>
        <end position="1137"/>
    </location>
</feature>
<reference evidence="8 9" key="1">
    <citation type="journal article" date="2014" name="Nat. Commun.">
        <title>Klebsormidium flaccidum genome reveals primary factors for plant terrestrial adaptation.</title>
        <authorList>
            <person name="Hori K."/>
            <person name="Maruyama F."/>
            <person name="Fujisawa T."/>
            <person name="Togashi T."/>
            <person name="Yamamoto N."/>
            <person name="Seo M."/>
            <person name="Sato S."/>
            <person name="Yamada T."/>
            <person name="Mori H."/>
            <person name="Tajima N."/>
            <person name="Moriyama T."/>
            <person name="Ikeuchi M."/>
            <person name="Watanabe M."/>
            <person name="Wada H."/>
            <person name="Kobayashi K."/>
            <person name="Saito M."/>
            <person name="Masuda T."/>
            <person name="Sasaki-Sekimoto Y."/>
            <person name="Mashiguchi K."/>
            <person name="Awai K."/>
            <person name="Shimojima M."/>
            <person name="Masuda S."/>
            <person name="Iwai M."/>
            <person name="Nobusawa T."/>
            <person name="Narise T."/>
            <person name="Kondo S."/>
            <person name="Saito H."/>
            <person name="Sato R."/>
            <person name="Murakawa M."/>
            <person name="Ihara Y."/>
            <person name="Oshima-Yamada Y."/>
            <person name="Ohtaka K."/>
            <person name="Satoh M."/>
            <person name="Sonobe K."/>
            <person name="Ishii M."/>
            <person name="Ohtani R."/>
            <person name="Kanamori-Sato M."/>
            <person name="Honoki R."/>
            <person name="Miyazaki D."/>
            <person name="Mochizuki H."/>
            <person name="Umetsu J."/>
            <person name="Higashi K."/>
            <person name="Shibata D."/>
            <person name="Kamiya Y."/>
            <person name="Sato N."/>
            <person name="Nakamura Y."/>
            <person name="Tabata S."/>
            <person name="Ida S."/>
            <person name="Kurokawa K."/>
            <person name="Ohta H."/>
        </authorList>
    </citation>
    <scope>NUCLEOTIDE SEQUENCE [LARGE SCALE GENOMIC DNA]</scope>
    <source>
        <strain evidence="8 9">NIES-2285</strain>
    </source>
</reference>
<dbReference type="OMA" id="RVHEINY"/>
<organism evidence="8 9">
    <name type="scientific">Klebsormidium nitens</name>
    <name type="common">Green alga</name>
    <name type="synonym">Ulothrix nitens</name>
    <dbReference type="NCBI Taxonomy" id="105231"/>
    <lineage>
        <taxon>Eukaryota</taxon>
        <taxon>Viridiplantae</taxon>
        <taxon>Streptophyta</taxon>
        <taxon>Klebsormidiophyceae</taxon>
        <taxon>Klebsormidiales</taxon>
        <taxon>Klebsormidiaceae</taxon>
        <taxon>Klebsormidium</taxon>
    </lineage>
</organism>
<proteinExistence type="predicted"/>
<dbReference type="EMBL" id="DF237429">
    <property type="protein sequence ID" value="GAQ89019.1"/>
    <property type="molecule type" value="Genomic_DNA"/>
</dbReference>
<feature type="compositionally biased region" description="Basic and acidic residues" evidence="5">
    <location>
        <begin position="1013"/>
        <end position="1023"/>
    </location>
</feature>
<feature type="compositionally biased region" description="Pro residues" evidence="5">
    <location>
        <begin position="500"/>
        <end position="512"/>
    </location>
</feature>
<dbReference type="PANTHER" id="PTHR46621">
    <property type="entry name" value="SNRNA-ACTIVATING PROTEIN COMPLEX SUBUNIT 4"/>
    <property type="match status" value="1"/>
</dbReference>
<accession>A0A1Y1IHP1</accession>
<feature type="domain" description="Myb-like" evidence="6">
    <location>
        <begin position="311"/>
        <end position="358"/>
    </location>
</feature>
<dbReference type="Proteomes" id="UP000054558">
    <property type="component" value="Unassembled WGS sequence"/>
</dbReference>
<feature type="domain" description="Myb-like" evidence="6">
    <location>
        <begin position="359"/>
        <end position="415"/>
    </location>
</feature>
<feature type="domain" description="HTH myb-type" evidence="7">
    <location>
        <begin position="366"/>
        <end position="419"/>
    </location>
</feature>
<dbReference type="Gene3D" id="1.10.10.60">
    <property type="entry name" value="Homeodomain-like"/>
    <property type="match status" value="3"/>
</dbReference>
<feature type="compositionally biased region" description="Basic and acidic residues" evidence="5">
    <location>
        <begin position="634"/>
        <end position="646"/>
    </location>
</feature>
<dbReference type="SMART" id="SM00717">
    <property type="entry name" value="SANT"/>
    <property type="match status" value="3"/>
</dbReference>
<feature type="compositionally biased region" description="Basic and acidic residues" evidence="5">
    <location>
        <begin position="1253"/>
        <end position="1277"/>
    </location>
</feature>
<feature type="domain" description="HTH myb-type" evidence="7">
    <location>
        <begin position="209"/>
        <end position="265"/>
    </location>
</feature>
<dbReference type="CDD" id="cd00167">
    <property type="entry name" value="SANT"/>
    <property type="match status" value="3"/>
</dbReference>
<dbReference type="STRING" id="105231.A0A1Y1IHP1"/>
<dbReference type="InterPro" id="IPR009057">
    <property type="entry name" value="Homeodomain-like_sf"/>
</dbReference>
<dbReference type="InterPro" id="IPR051575">
    <property type="entry name" value="Myb-like_DNA-bd"/>
</dbReference>
<feature type="compositionally biased region" description="Basic and acidic residues" evidence="5">
    <location>
        <begin position="1197"/>
        <end position="1227"/>
    </location>
</feature>
<keyword evidence="2" id="KW-0238">DNA-binding</keyword>
<feature type="compositionally biased region" description="Basic and acidic residues" evidence="5">
    <location>
        <begin position="1099"/>
        <end position="1109"/>
    </location>
</feature>
<dbReference type="PROSITE" id="PS51294">
    <property type="entry name" value="HTH_MYB"/>
    <property type="match status" value="3"/>
</dbReference>
<name>A0A1Y1IHP1_KLENI</name>
<dbReference type="GO" id="GO:0042795">
    <property type="term" value="P:snRNA transcription by RNA polymerase II"/>
    <property type="evidence" value="ECO:0000318"/>
    <property type="project" value="GO_Central"/>
</dbReference>
<evidence type="ECO:0000256" key="4">
    <source>
        <dbReference type="ARBA" id="ARBA00023242"/>
    </source>
</evidence>
<dbReference type="Pfam" id="PF00249">
    <property type="entry name" value="Myb_DNA-binding"/>
    <property type="match status" value="1"/>
</dbReference>
<evidence type="ECO:0000259" key="7">
    <source>
        <dbReference type="PROSITE" id="PS51294"/>
    </source>
</evidence>
<feature type="compositionally biased region" description="Basic and acidic residues" evidence="5">
    <location>
        <begin position="1177"/>
        <end position="1188"/>
    </location>
</feature>
<keyword evidence="1" id="KW-0805">Transcription regulation</keyword>
<dbReference type="OrthoDB" id="2143914at2759"/>
<feature type="domain" description="Myb-like" evidence="6">
    <location>
        <begin position="209"/>
        <end position="261"/>
    </location>
</feature>
<keyword evidence="3" id="KW-0804">Transcription</keyword>
<dbReference type="Pfam" id="PF13921">
    <property type="entry name" value="Myb_DNA-bind_6"/>
    <property type="match status" value="1"/>
</dbReference>
<evidence type="ECO:0000256" key="5">
    <source>
        <dbReference type="SAM" id="MobiDB-lite"/>
    </source>
</evidence>
<feature type="compositionally biased region" description="Basic residues" evidence="5">
    <location>
        <begin position="823"/>
        <end position="840"/>
    </location>
</feature>
<evidence type="ECO:0000256" key="2">
    <source>
        <dbReference type="ARBA" id="ARBA00023125"/>
    </source>
</evidence>